<organism evidence="1 2">
    <name type="scientific">Actinomadura vinacea</name>
    <dbReference type="NCBI Taxonomy" id="115336"/>
    <lineage>
        <taxon>Bacteria</taxon>
        <taxon>Bacillati</taxon>
        <taxon>Actinomycetota</taxon>
        <taxon>Actinomycetes</taxon>
        <taxon>Streptosporangiales</taxon>
        <taxon>Thermomonosporaceae</taxon>
        <taxon>Actinomadura</taxon>
    </lineage>
</organism>
<proteinExistence type="predicted"/>
<sequence length="293" mass="31566">MTPTIVFVHGRAQEFRDPAALALEWVAGLNAGLTKAGLATIRPEQVVLPHYGNVLYEITARLSQPPRLEVLPDGPGAPGPLHPELPADVGETERSLLADMAAVASLDTAGPEARMWTPDRLLSWDLARRVLVDLARRTRVDQEIISAHLRDVAVYLTRGRAEVLAAVRAGLPPNGPVVLVTHSLGTVVGRDLLDDAGLRSRTLAWITAGSPLGLEAVQRNMNPPGARHPGPTVEWVSAYDVNDIVALGHPLRPMYGEPLRDVQVENGDRPHAIDRYLGHAEVARPIGEAVSRG</sequence>
<dbReference type="Gene3D" id="3.40.50.1820">
    <property type="entry name" value="alpha/beta hydrolase"/>
    <property type="match status" value="1"/>
</dbReference>
<name>A0ABP5XGF1_9ACTN</name>
<dbReference type="InterPro" id="IPR029058">
    <property type="entry name" value="AB_hydrolase_fold"/>
</dbReference>
<evidence type="ECO:0000313" key="2">
    <source>
        <dbReference type="Proteomes" id="UP001501231"/>
    </source>
</evidence>
<keyword evidence="2" id="KW-1185">Reference proteome</keyword>
<dbReference type="RefSeq" id="WP_344596261.1">
    <property type="nucleotide sequence ID" value="NZ_BAAARW010000037.1"/>
</dbReference>
<protein>
    <recommendedName>
        <fullName evidence="3">Alpha/beta hydrolase</fullName>
    </recommendedName>
</protein>
<dbReference type="SUPFAM" id="SSF53474">
    <property type="entry name" value="alpha/beta-Hydrolases"/>
    <property type="match status" value="1"/>
</dbReference>
<evidence type="ECO:0000313" key="1">
    <source>
        <dbReference type="EMBL" id="GAA2449640.1"/>
    </source>
</evidence>
<accession>A0ABP5XGF1</accession>
<evidence type="ECO:0008006" key="3">
    <source>
        <dbReference type="Google" id="ProtNLM"/>
    </source>
</evidence>
<dbReference type="Proteomes" id="UP001501231">
    <property type="component" value="Unassembled WGS sequence"/>
</dbReference>
<dbReference type="EMBL" id="BAAARW010000037">
    <property type="protein sequence ID" value="GAA2449640.1"/>
    <property type="molecule type" value="Genomic_DNA"/>
</dbReference>
<comment type="caution">
    <text evidence="1">The sequence shown here is derived from an EMBL/GenBank/DDBJ whole genome shotgun (WGS) entry which is preliminary data.</text>
</comment>
<reference evidence="2" key="1">
    <citation type="journal article" date="2019" name="Int. J. Syst. Evol. Microbiol.">
        <title>The Global Catalogue of Microorganisms (GCM) 10K type strain sequencing project: providing services to taxonomists for standard genome sequencing and annotation.</title>
        <authorList>
            <consortium name="The Broad Institute Genomics Platform"/>
            <consortium name="The Broad Institute Genome Sequencing Center for Infectious Disease"/>
            <person name="Wu L."/>
            <person name="Ma J."/>
        </authorList>
    </citation>
    <scope>NUCLEOTIDE SEQUENCE [LARGE SCALE GENOMIC DNA]</scope>
    <source>
        <strain evidence="2">JCM 3325</strain>
    </source>
</reference>
<gene>
    <name evidence="1" type="ORF">GCM10010191_79210</name>
</gene>